<keyword evidence="2" id="KW-0472">Membrane</keyword>
<organism evidence="3">
    <name type="scientific">Tabanus bromius</name>
    <name type="common">Band-eyed brown horse fly</name>
    <dbReference type="NCBI Taxonomy" id="304241"/>
    <lineage>
        <taxon>Eukaryota</taxon>
        <taxon>Metazoa</taxon>
        <taxon>Ecdysozoa</taxon>
        <taxon>Arthropoda</taxon>
        <taxon>Hexapoda</taxon>
        <taxon>Insecta</taxon>
        <taxon>Pterygota</taxon>
        <taxon>Neoptera</taxon>
        <taxon>Endopterygota</taxon>
        <taxon>Diptera</taxon>
        <taxon>Brachycera</taxon>
        <taxon>Tabanomorpha</taxon>
        <taxon>Tabanoidea</taxon>
        <taxon>Tabanidae</taxon>
        <taxon>Tabanus</taxon>
    </lineage>
</organism>
<reference evidence="3" key="1">
    <citation type="journal article" date="2015" name="Insect Biochem. Mol. Biol.">
        <title>An insight into the sialome of the horse fly, Tabanus bromius.</title>
        <authorList>
            <person name="Ribeiro J.M."/>
            <person name="Kazimirova M."/>
            <person name="Takac P."/>
            <person name="Andersen J.F."/>
            <person name="Francischetti I.M."/>
        </authorList>
    </citation>
    <scope>NUCLEOTIDE SEQUENCE</scope>
</reference>
<evidence type="ECO:0000256" key="2">
    <source>
        <dbReference type="SAM" id="Phobius"/>
    </source>
</evidence>
<dbReference type="AlphaFoldDB" id="A0A0K8TKF9"/>
<keyword evidence="2" id="KW-0812">Transmembrane</keyword>
<proteinExistence type="evidence at transcript level"/>
<feature type="region of interest" description="Disordered" evidence="1">
    <location>
        <begin position="346"/>
        <end position="380"/>
    </location>
</feature>
<protein>
    <submittedName>
        <fullName evidence="3">Putative fusion protein</fullName>
    </submittedName>
</protein>
<feature type="transmembrane region" description="Helical" evidence="2">
    <location>
        <begin position="319"/>
        <end position="338"/>
    </location>
</feature>
<dbReference type="InterPro" id="IPR022048">
    <property type="entry name" value="Envelope_fusion-like"/>
</dbReference>
<dbReference type="Pfam" id="PF12259">
    <property type="entry name" value="Baculo_F"/>
    <property type="match status" value="1"/>
</dbReference>
<name>A0A0K8TKF9_TABBR</name>
<dbReference type="EMBL" id="GDAI01003000">
    <property type="protein sequence ID" value="JAI14603.1"/>
    <property type="molecule type" value="mRNA"/>
</dbReference>
<feature type="non-terminal residue" evidence="3">
    <location>
        <position position="1"/>
    </location>
</feature>
<evidence type="ECO:0000313" key="3">
    <source>
        <dbReference type="EMBL" id="JAI14603.1"/>
    </source>
</evidence>
<keyword evidence="2" id="KW-1133">Transmembrane helix</keyword>
<sequence length="380" mass="43530">RDIQQGILTIMTDVRHGKISTLLITPDQLLKQLSIIREYLPSASHIELPGSGSPTSTTMLYNAMYVKTRITENNVLFDVRIPLINKDKFLLYEMIPIPTRVNEFFIYITPSSKYLAISERRDKFSPLSDEELRTCKDLTPNQLICSPTKPIFTYRSNQSHCEIQLYNNEDKISPFCKLRKERAENRWRKLHQQSAWLFTLKEETYIQVSCGPKQDTVAVAGNGILQLYSNCSVNHRTFFFNSITGVTRVNAKITLRTSGLSSFVNESYLQPENVSMLKFPRITEELTNEDLINLTRAIQEQKQRIAVMSTSQIHHIHHYSILYILLTGAAISATIFWCKRHKGRAINKKHRPTPAPRSNPREEESGEELPSLDPVVGGCT</sequence>
<accession>A0A0K8TKF9</accession>
<evidence type="ECO:0000256" key="1">
    <source>
        <dbReference type="SAM" id="MobiDB-lite"/>
    </source>
</evidence>